<dbReference type="RefSeq" id="WP_188336731.1">
    <property type="nucleotide sequence ID" value="NZ_CP061281.1"/>
</dbReference>
<evidence type="ECO:0000313" key="3">
    <source>
        <dbReference type="Proteomes" id="UP000516428"/>
    </source>
</evidence>
<sequence length="321" mass="35218">MTLAVDPTDLTGFTTLVHRAAQGFRTALRFLAGHTVIDCAVAATTWGLAHDDHLRHLRAARETLTRFGALLDASRRELDETARWYRSVTPREAQEFDAAYPGTRRGPLPRQRPSGSTSFQDVCDATAHLKPSSFPPHLQDAKLPPAERAVRTPYDVDVPGTVAHWLTGDWRGYLACADAWDRLGDFCDASAKNIRHGNDVLGLTWRGHAADAAWRHFERLATALEAAGDTFHSLREHYAGIAETVFSFAALARNAVARICARPTESAVAEYRELVNHYENVLVEVATAVGTGGCLTQFMADDLKRFPTAAHAHKPLQGATT</sequence>
<evidence type="ECO:0000256" key="1">
    <source>
        <dbReference type="SAM" id="MobiDB-lite"/>
    </source>
</evidence>
<dbReference type="EMBL" id="CP061281">
    <property type="protein sequence ID" value="QNS03989.1"/>
    <property type="molecule type" value="Genomic_DNA"/>
</dbReference>
<organism evidence="2 3">
    <name type="scientific">Streptomyces xanthii</name>
    <dbReference type="NCBI Taxonomy" id="2768069"/>
    <lineage>
        <taxon>Bacteria</taxon>
        <taxon>Bacillati</taxon>
        <taxon>Actinomycetota</taxon>
        <taxon>Actinomycetes</taxon>
        <taxon>Kitasatosporales</taxon>
        <taxon>Streptomycetaceae</taxon>
        <taxon>Streptomyces</taxon>
    </lineage>
</organism>
<dbReference type="KEGG" id="sxn:IAG42_10380"/>
<name>A0A7H1B5I4_9ACTN</name>
<protein>
    <submittedName>
        <fullName evidence="2">Uncharacterized protein</fullName>
    </submittedName>
</protein>
<evidence type="ECO:0000313" key="2">
    <source>
        <dbReference type="EMBL" id="QNS03989.1"/>
    </source>
</evidence>
<keyword evidence="3" id="KW-1185">Reference proteome</keyword>
<feature type="region of interest" description="Disordered" evidence="1">
    <location>
        <begin position="95"/>
        <end position="119"/>
    </location>
</feature>
<accession>A0A7H1B5I4</accession>
<dbReference type="AlphaFoldDB" id="A0A7H1B5I4"/>
<dbReference type="InterPro" id="IPR038332">
    <property type="entry name" value="PPE_sf"/>
</dbReference>
<reference evidence="2 3" key="1">
    <citation type="submission" date="2020-09" db="EMBL/GenBank/DDBJ databases">
        <title>A novel species.</title>
        <authorList>
            <person name="Gao J."/>
        </authorList>
    </citation>
    <scope>NUCLEOTIDE SEQUENCE [LARGE SCALE GENOMIC DNA]</scope>
    <source>
        <strain evidence="2 3">CRXT-Y-14</strain>
    </source>
</reference>
<gene>
    <name evidence="2" type="ORF">IAG42_10380</name>
</gene>
<dbReference type="Proteomes" id="UP000516428">
    <property type="component" value="Chromosome"/>
</dbReference>
<proteinExistence type="predicted"/>
<dbReference type="Gene3D" id="1.20.1260.20">
    <property type="entry name" value="PPE superfamily"/>
    <property type="match status" value="1"/>
</dbReference>